<dbReference type="GO" id="GO:0033309">
    <property type="term" value="C:SBF transcription complex"/>
    <property type="evidence" value="ECO:0007669"/>
    <property type="project" value="TreeGrafter"/>
</dbReference>
<dbReference type="EMBL" id="HG937694">
    <property type="protein sequence ID" value="CDP38723.1"/>
    <property type="molecule type" value="Genomic_DNA"/>
</dbReference>
<dbReference type="SUPFAM" id="SSF54616">
    <property type="entry name" value="DNA-binding domain of Mlu1-box binding protein MBP1"/>
    <property type="match status" value="1"/>
</dbReference>
<organism evidence="2">
    <name type="scientific">Blastobotrys adeninivorans</name>
    <name type="common">Yeast</name>
    <name type="synonym">Arxula adeninivorans</name>
    <dbReference type="NCBI Taxonomy" id="409370"/>
    <lineage>
        <taxon>Eukaryota</taxon>
        <taxon>Fungi</taxon>
        <taxon>Dikarya</taxon>
        <taxon>Ascomycota</taxon>
        <taxon>Saccharomycotina</taxon>
        <taxon>Dipodascomycetes</taxon>
        <taxon>Dipodascales</taxon>
        <taxon>Trichomonascaceae</taxon>
        <taxon>Blastobotrys</taxon>
    </lineage>
</organism>
<protein>
    <submittedName>
        <fullName evidence="2">ARAD1D41030p</fullName>
    </submittedName>
</protein>
<proteinExistence type="predicted"/>
<name>A0A060TCR9_BLAAD</name>
<gene>
    <name evidence="2" type="ORF">GNLVRS02_ARAD1D41030g</name>
</gene>
<sequence length="260" mass="29623">MPQHISIAMAGPVIVERRLRRSTVRNATMFRVSVQGRRKKAREDYCGGSTFDYRQLSVNYPIHSVNLSKVPPEYHHDISTASVSFEFPILANLHKDRDVATLVQYKIRHARITWDYNSGYVHFPGICKLNNKGKSHINRYLQKTNKANAVVVPAGLSHLQGTWLEYETCKRVAARILYDFRYALIPVFGEDFVDLCLKPGEDGYNTLCDRSKPKKSSTVKVTNQESCCSSDFVPFYSDKEQIAAQALVLFSQTPMVDMHL</sequence>
<reference evidence="2" key="2">
    <citation type="submission" date="2014-06" db="EMBL/GenBank/DDBJ databases">
        <title>The complete genome of Blastobotrys (Arxula) adeninivorans LS3 - a yeast of biotechnological interest.</title>
        <authorList>
            <person name="Kunze G."/>
            <person name="Gaillardin C."/>
            <person name="Czernicka M."/>
            <person name="Durrens P."/>
            <person name="Martin T."/>
            <person name="Boer E."/>
            <person name="Gabaldon T."/>
            <person name="Cruz J."/>
            <person name="Talla E."/>
            <person name="Marck C."/>
            <person name="Goffeau A."/>
            <person name="Barbe V."/>
            <person name="Baret P."/>
            <person name="Baronian K."/>
            <person name="Beier S."/>
            <person name="Bleykasten C."/>
            <person name="Bode R."/>
            <person name="Casaregola S."/>
            <person name="Despons L."/>
            <person name="Fairhead C."/>
            <person name="Giersberg M."/>
            <person name="Gierski P."/>
            <person name="Hahnel U."/>
            <person name="Hartmann A."/>
            <person name="Jankowska D."/>
            <person name="Jubin C."/>
            <person name="Jung P."/>
            <person name="Lafontaine I."/>
            <person name="Leh-Louis V."/>
            <person name="Lemaire M."/>
            <person name="Marcet-Houben M."/>
            <person name="Mascher M."/>
            <person name="Morel G."/>
            <person name="Richard G.-F."/>
            <person name="Riechen J."/>
            <person name="Sacerdot C."/>
            <person name="Sarkar A."/>
            <person name="Savel G."/>
            <person name="Schacherer J."/>
            <person name="Sherman D."/>
            <person name="Straub M.-L."/>
            <person name="Stein N."/>
            <person name="Thierry A."/>
            <person name="Trautwein-Schult A."/>
            <person name="Westhof E."/>
            <person name="Worch S."/>
            <person name="Dujon B."/>
            <person name="Souciet J.-L."/>
            <person name="Wincker P."/>
            <person name="Scholz U."/>
            <person name="Neuveglise N."/>
        </authorList>
    </citation>
    <scope>NUCLEOTIDE SEQUENCE</scope>
    <source>
        <strain evidence="2">LS3</strain>
    </source>
</reference>
<dbReference type="Gene3D" id="3.10.260.10">
    <property type="entry name" value="Transcription regulator HTH, APSES-type DNA-binding domain"/>
    <property type="match status" value="1"/>
</dbReference>
<reference evidence="2" key="1">
    <citation type="submission" date="2014-02" db="EMBL/GenBank/DDBJ databases">
        <authorList>
            <person name="Genoscope - CEA"/>
        </authorList>
    </citation>
    <scope>NUCLEOTIDE SEQUENCE</scope>
    <source>
        <strain evidence="2">LS3</strain>
    </source>
</reference>
<dbReference type="PhylomeDB" id="A0A060TCR9"/>
<dbReference type="InterPro" id="IPR036887">
    <property type="entry name" value="HTH_APSES_sf"/>
</dbReference>
<dbReference type="GO" id="GO:0030907">
    <property type="term" value="C:MBF transcription complex"/>
    <property type="evidence" value="ECO:0007669"/>
    <property type="project" value="TreeGrafter"/>
</dbReference>
<feature type="domain" description="HTH APSES-type" evidence="1">
    <location>
        <begin position="89"/>
        <end position="199"/>
    </location>
</feature>
<dbReference type="PANTHER" id="PTHR43828">
    <property type="entry name" value="ASPARAGINASE"/>
    <property type="match status" value="1"/>
</dbReference>
<dbReference type="PANTHER" id="PTHR43828:SF5">
    <property type="entry name" value="TRANSCRIPTIONAL REPRESSOR XBP1"/>
    <property type="match status" value="1"/>
</dbReference>
<dbReference type="AlphaFoldDB" id="A0A060TCR9"/>
<dbReference type="GO" id="GO:0000981">
    <property type="term" value="F:DNA-binding transcription factor activity, RNA polymerase II-specific"/>
    <property type="evidence" value="ECO:0007669"/>
    <property type="project" value="UniProtKB-ARBA"/>
</dbReference>
<accession>A0A060TCR9</accession>
<dbReference type="InterPro" id="IPR003163">
    <property type="entry name" value="Tscrpt_reg_HTH_APSES-type"/>
</dbReference>
<dbReference type="PROSITE" id="PS51299">
    <property type="entry name" value="HTH_APSES"/>
    <property type="match status" value="1"/>
</dbReference>
<evidence type="ECO:0000259" key="1">
    <source>
        <dbReference type="PROSITE" id="PS51299"/>
    </source>
</evidence>
<dbReference type="GO" id="GO:0003677">
    <property type="term" value="F:DNA binding"/>
    <property type="evidence" value="ECO:0007669"/>
    <property type="project" value="InterPro"/>
</dbReference>
<evidence type="ECO:0000313" key="2">
    <source>
        <dbReference type="EMBL" id="CDP38723.1"/>
    </source>
</evidence>
<dbReference type="InterPro" id="IPR051642">
    <property type="entry name" value="SWI6-like"/>
</dbReference>